<evidence type="ECO:0000259" key="5">
    <source>
        <dbReference type="Pfam" id="PF20473"/>
    </source>
</evidence>
<evidence type="ECO:0000256" key="3">
    <source>
        <dbReference type="ARBA" id="ARBA00022679"/>
    </source>
</evidence>
<dbReference type="InterPro" id="IPR050953">
    <property type="entry name" value="N4_N6_ade-DNA_methylase"/>
</dbReference>
<reference evidence="7" key="1">
    <citation type="submission" date="2017-02" db="EMBL/GenBank/DDBJ databases">
        <authorList>
            <person name="Varghese N."/>
            <person name="Submissions S."/>
        </authorList>
    </citation>
    <scope>NUCLEOTIDE SEQUENCE [LARGE SCALE GENOMIC DNA]</scope>
    <source>
        <strain evidence="7">DSM 23546</strain>
    </source>
</reference>
<protein>
    <recommendedName>
        <fullName evidence="1">site-specific DNA-methyltransferase (adenine-specific)</fullName>
        <ecNumber evidence="1">2.1.1.72</ecNumber>
    </recommendedName>
</protein>
<dbReference type="SUPFAM" id="SSF53335">
    <property type="entry name" value="S-adenosyl-L-methionine-dependent methyltransferases"/>
    <property type="match status" value="1"/>
</dbReference>
<dbReference type="PANTHER" id="PTHR33841">
    <property type="entry name" value="DNA METHYLTRANSFERASE YEEA-RELATED"/>
    <property type="match status" value="1"/>
</dbReference>
<dbReference type="GO" id="GO:0032259">
    <property type="term" value="P:methylation"/>
    <property type="evidence" value="ECO:0007669"/>
    <property type="project" value="UniProtKB-KW"/>
</dbReference>
<dbReference type="PANTHER" id="PTHR33841:SF1">
    <property type="entry name" value="DNA METHYLTRANSFERASE A"/>
    <property type="match status" value="1"/>
</dbReference>
<dbReference type="STRING" id="561365.SAMN05660866_01008"/>
<keyword evidence="2" id="KW-0489">Methyltransferase</keyword>
<evidence type="ECO:0000256" key="4">
    <source>
        <dbReference type="ARBA" id="ARBA00047942"/>
    </source>
</evidence>
<evidence type="ECO:0000313" key="6">
    <source>
        <dbReference type="EMBL" id="SKB34957.1"/>
    </source>
</evidence>
<accession>A0A1T5AJL4</accession>
<feature type="domain" description="MmeI-like DNA-methyltransferase" evidence="5">
    <location>
        <begin position="295"/>
        <end position="376"/>
    </location>
</feature>
<gene>
    <name evidence="6" type="ORF">SAMN05660866_01008</name>
</gene>
<dbReference type="AlphaFoldDB" id="A0A1T5AJL4"/>
<dbReference type="InterPro" id="IPR029063">
    <property type="entry name" value="SAM-dependent_MTases_sf"/>
</dbReference>
<evidence type="ECO:0000256" key="2">
    <source>
        <dbReference type="ARBA" id="ARBA00022603"/>
    </source>
</evidence>
<dbReference type="Proteomes" id="UP000190339">
    <property type="component" value="Unassembled WGS sequence"/>
</dbReference>
<dbReference type="GO" id="GO:0009007">
    <property type="term" value="F:site-specific DNA-methyltransferase (adenine-specific) activity"/>
    <property type="evidence" value="ECO:0007669"/>
    <property type="project" value="UniProtKB-EC"/>
</dbReference>
<evidence type="ECO:0000256" key="1">
    <source>
        <dbReference type="ARBA" id="ARBA00011900"/>
    </source>
</evidence>
<dbReference type="EC" id="2.1.1.72" evidence="1"/>
<dbReference type="Gene3D" id="3.40.50.150">
    <property type="entry name" value="Vaccinia Virus protein VP39"/>
    <property type="match status" value="1"/>
</dbReference>
<dbReference type="Pfam" id="PF20473">
    <property type="entry name" value="MmeI_Mtase"/>
    <property type="match status" value="1"/>
</dbReference>
<dbReference type="InterPro" id="IPR046816">
    <property type="entry name" value="MmeI_Mtase"/>
</dbReference>
<evidence type="ECO:0000313" key="7">
    <source>
        <dbReference type="Proteomes" id="UP000190339"/>
    </source>
</evidence>
<dbReference type="EMBL" id="FUYL01000002">
    <property type="protein sequence ID" value="SKB34957.1"/>
    <property type="molecule type" value="Genomic_DNA"/>
</dbReference>
<name>A0A1T5AJL4_9FLAO</name>
<comment type="catalytic activity">
    <reaction evidence="4">
        <text>a 2'-deoxyadenosine in DNA + S-adenosyl-L-methionine = an N(6)-methyl-2'-deoxyadenosine in DNA + S-adenosyl-L-homocysteine + H(+)</text>
        <dbReference type="Rhea" id="RHEA:15197"/>
        <dbReference type="Rhea" id="RHEA-COMP:12418"/>
        <dbReference type="Rhea" id="RHEA-COMP:12419"/>
        <dbReference type="ChEBI" id="CHEBI:15378"/>
        <dbReference type="ChEBI" id="CHEBI:57856"/>
        <dbReference type="ChEBI" id="CHEBI:59789"/>
        <dbReference type="ChEBI" id="CHEBI:90615"/>
        <dbReference type="ChEBI" id="CHEBI:90616"/>
        <dbReference type="EC" id="2.1.1.72"/>
    </reaction>
</comment>
<keyword evidence="7" id="KW-1185">Reference proteome</keyword>
<sequence length="402" mass="46291">MNTNSIKSFAREARLLLLDGVFQRLKYWSFQENGTNIENLNTIQGGYIFRGQPFTDVNVPTKWNKLKLKLKNKQSFKDVREEASYTWFNRLMAIKILETNGYISKQLAYTEGSRTPLIVQNAKRGEHNITNNADKELLIEYLKEDKDEEAFALLVTNLCHTNTVLHDIFGRIDDYTEILFPQNSLKIDGLLDLINSDAISETDYKEVELIGWLYQFYISDKKDEVFKGFKKNIKARAEDIPAATQIFTPKWIVKYMVENTVGKIYLDYEPDSDLRDQMKYLVENENDNVIASATKQSLIKDLTQLTLIDPAAGSGHILVTGFDLYMKMYREAGYTANQAVQNILRHNLYGLDIDDRAMQLSRFAVLLKAAQYDASILEDPILPHIYSFPEDTLGNLLQQKTK</sequence>
<keyword evidence="3" id="KW-0808">Transferase</keyword>
<dbReference type="RefSeq" id="WP_079511499.1">
    <property type="nucleotide sequence ID" value="NZ_FUYL01000002.1"/>
</dbReference>
<proteinExistence type="predicted"/>
<dbReference type="OrthoDB" id="32195at2"/>
<organism evidence="6 7">
    <name type="scientific">Maribacter arcticus</name>
    <dbReference type="NCBI Taxonomy" id="561365"/>
    <lineage>
        <taxon>Bacteria</taxon>
        <taxon>Pseudomonadati</taxon>
        <taxon>Bacteroidota</taxon>
        <taxon>Flavobacteriia</taxon>
        <taxon>Flavobacteriales</taxon>
        <taxon>Flavobacteriaceae</taxon>
        <taxon>Maribacter</taxon>
    </lineage>
</organism>